<dbReference type="OrthoDB" id="7644678at2"/>
<keyword evidence="1" id="KW-0472">Membrane</keyword>
<dbReference type="RefSeq" id="WP_008334415.1">
    <property type="nucleotide sequence ID" value="NZ_CH902578.1"/>
</dbReference>
<dbReference type="Proteomes" id="UP000002931">
    <property type="component" value="Unassembled WGS sequence"/>
</dbReference>
<comment type="caution">
    <text evidence="2">The sequence shown here is derived from an EMBL/GenBank/DDBJ whole genome shotgun (WGS) entry which is preliminary data.</text>
</comment>
<feature type="transmembrane region" description="Helical" evidence="1">
    <location>
        <begin position="76"/>
        <end position="96"/>
    </location>
</feature>
<keyword evidence="1" id="KW-0812">Transmembrane</keyword>
<keyword evidence="1" id="KW-1133">Transmembrane helix</keyword>
<accession>A3V9Q8</accession>
<feature type="transmembrane region" description="Helical" evidence="1">
    <location>
        <begin position="45"/>
        <end position="70"/>
    </location>
</feature>
<keyword evidence="3" id="KW-1185">Reference proteome</keyword>
<sequence>MPLYAGPILSGWAGHPLATLPVFALAFLLFIAASRRPDLSDPAGIAGLAIMAAVQFVLVAVCFGGGALVARFAGPLAAPLWLPIVMTALAAVVGALRYSENAEMNVFLDSAIEELEAMKDGRAADWAEVHPESSPDVQAAVDKTVAALRGLPANANVAMIDSIVQDLEQQTDVAGFDPFYDAAGMVDGVEDRRVDLGLLRFVASPYIRRRLVERGEGGIAPMLMLNASDPGVRSEARSLLATLIDEGAPNAQLPDPVWLDELNAEFPGEGYDEIARQRRDRISA</sequence>
<evidence type="ECO:0000256" key="1">
    <source>
        <dbReference type="SAM" id="Phobius"/>
    </source>
</evidence>
<dbReference type="EMBL" id="AAMT01000001">
    <property type="protein sequence ID" value="EAQ14649.1"/>
    <property type="molecule type" value="Genomic_DNA"/>
</dbReference>
<protein>
    <submittedName>
        <fullName evidence="2">Uncharacterized protein</fullName>
    </submittedName>
</protein>
<dbReference type="STRING" id="314271.RB2654_18738"/>
<evidence type="ECO:0000313" key="2">
    <source>
        <dbReference type="EMBL" id="EAQ14649.1"/>
    </source>
</evidence>
<dbReference type="AlphaFoldDB" id="A3V9Q8"/>
<dbReference type="HOGENOM" id="CLU_979360_0_0_5"/>
<organism evidence="2 3">
    <name type="scientific">Maritimibacter alkaliphilus HTCC2654</name>
    <dbReference type="NCBI Taxonomy" id="314271"/>
    <lineage>
        <taxon>Bacteria</taxon>
        <taxon>Pseudomonadati</taxon>
        <taxon>Pseudomonadota</taxon>
        <taxon>Alphaproteobacteria</taxon>
        <taxon>Rhodobacterales</taxon>
        <taxon>Roseobacteraceae</taxon>
        <taxon>Maritimibacter</taxon>
    </lineage>
</organism>
<name>A3V9Q8_9RHOB</name>
<evidence type="ECO:0000313" key="3">
    <source>
        <dbReference type="Proteomes" id="UP000002931"/>
    </source>
</evidence>
<reference evidence="2 3" key="1">
    <citation type="journal article" date="2010" name="J. Bacteriol.">
        <title>Genome sequences of Pelagibaca bermudensis HTCC2601T and Maritimibacter alkaliphilus HTCC2654T, the type strains of two marine Roseobacter genera.</title>
        <authorList>
            <person name="Thrash J.C."/>
            <person name="Cho J.C."/>
            <person name="Ferriera S."/>
            <person name="Johnson J."/>
            <person name="Vergin K.L."/>
            <person name="Giovannoni S.J."/>
        </authorList>
    </citation>
    <scope>NUCLEOTIDE SEQUENCE [LARGE SCALE GENOMIC DNA]</scope>
    <source>
        <strain evidence="2 3">HTCC2654</strain>
    </source>
</reference>
<gene>
    <name evidence="2" type="ORF">RB2654_18738</name>
</gene>
<dbReference type="eggNOG" id="ENOG5034B7D">
    <property type="taxonomic scope" value="Bacteria"/>
</dbReference>
<proteinExistence type="predicted"/>
<feature type="transmembrane region" description="Helical" evidence="1">
    <location>
        <begin position="12"/>
        <end position="33"/>
    </location>
</feature>